<name>A0ABR1SSH1_9PEZI</name>
<dbReference type="SUPFAM" id="SSF53300">
    <property type="entry name" value="vWA-like"/>
    <property type="match status" value="1"/>
</dbReference>
<dbReference type="EMBL" id="JAQQWL010000018">
    <property type="protein sequence ID" value="KAK8036801.1"/>
    <property type="molecule type" value="Genomic_DNA"/>
</dbReference>
<protein>
    <recommendedName>
        <fullName evidence="3">VWFA domain-containing protein</fullName>
    </recommendedName>
</protein>
<gene>
    <name evidence="1" type="ORF">PG994_015298</name>
</gene>
<evidence type="ECO:0000313" key="2">
    <source>
        <dbReference type="Proteomes" id="UP001480595"/>
    </source>
</evidence>
<evidence type="ECO:0008006" key="3">
    <source>
        <dbReference type="Google" id="ProtNLM"/>
    </source>
</evidence>
<reference evidence="1 2" key="1">
    <citation type="submission" date="2023-01" db="EMBL/GenBank/DDBJ databases">
        <title>Analysis of 21 Apiospora genomes using comparative genomics revels a genus with tremendous synthesis potential of carbohydrate active enzymes and secondary metabolites.</title>
        <authorList>
            <person name="Sorensen T."/>
        </authorList>
    </citation>
    <scope>NUCLEOTIDE SEQUENCE [LARGE SCALE GENOMIC DNA]</scope>
    <source>
        <strain evidence="1 2">CBS 135458</strain>
    </source>
</reference>
<accession>A0ABR1SSH1</accession>
<dbReference type="Proteomes" id="UP001480595">
    <property type="component" value="Unassembled WGS sequence"/>
</dbReference>
<proteinExistence type="predicted"/>
<dbReference type="GeneID" id="92099770"/>
<dbReference type="InterPro" id="IPR036465">
    <property type="entry name" value="vWFA_dom_sf"/>
</dbReference>
<organism evidence="1 2">
    <name type="scientific">Apiospora phragmitis</name>
    <dbReference type="NCBI Taxonomy" id="2905665"/>
    <lineage>
        <taxon>Eukaryota</taxon>
        <taxon>Fungi</taxon>
        <taxon>Dikarya</taxon>
        <taxon>Ascomycota</taxon>
        <taxon>Pezizomycotina</taxon>
        <taxon>Sordariomycetes</taxon>
        <taxon>Xylariomycetidae</taxon>
        <taxon>Amphisphaeriales</taxon>
        <taxon>Apiosporaceae</taxon>
        <taxon>Apiospora</taxon>
    </lineage>
</organism>
<dbReference type="RefSeq" id="XP_066707619.1">
    <property type="nucleotide sequence ID" value="XM_066866705.1"/>
</dbReference>
<dbReference type="PANTHER" id="PTHR34706:SF1">
    <property type="entry name" value="VWFA DOMAIN-CONTAINING PROTEIN"/>
    <property type="match status" value="1"/>
</dbReference>
<evidence type="ECO:0000313" key="1">
    <source>
        <dbReference type="EMBL" id="KAK8036801.1"/>
    </source>
</evidence>
<comment type="caution">
    <text evidence="1">The sequence shown here is derived from an EMBL/GenBank/DDBJ whole genome shotgun (WGS) entry which is preliminary data.</text>
</comment>
<dbReference type="PANTHER" id="PTHR34706">
    <property type="entry name" value="SLR1338 PROTEIN"/>
    <property type="match status" value="1"/>
</dbReference>
<sequence length="217" mass="23989">MDGNSWAEVRSVLKEIVPTCVEHDSDGIDIYFLNYKTGELLDKFSGKAGSGYRGITSPDRVTQLFQDVRPSGGTPTGSRLGQILDSYMRRYRKVVDETEDIYAMKPINVIVITDGASGDDVESHIVRVARELDEICAPDYQVGIQFFQVGGYVEAAKALKALDDDLPSRGVRDIVDTCYFQGGTRGTLTSQKLLKVVLGAVDKRIDKSDTRTAERRV</sequence>
<keyword evidence="2" id="KW-1185">Reference proteome</keyword>